<name>A0A2H1WM11_SPOFR</name>
<protein>
    <submittedName>
        <fullName evidence="1">SFRICE_018198</fullName>
    </submittedName>
</protein>
<evidence type="ECO:0000313" key="1">
    <source>
        <dbReference type="EMBL" id="SOQ54058.1"/>
    </source>
</evidence>
<sequence length="59" mass="6442">MRDNKTSKCSMTIVKSLTADRKLLKVNPPLTSVTSDHHGVQCVKGTKGKEISRLLFGKG</sequence>
<reference evidence="1" key="1">
    <citation type="submission" date="2016-07" db="EMBL/GenBank/DDBJ databases">
        <authorList>
            <person name="Bretaudeau A."/>
        </authorList>
    </citation>
    <scope>NUCLEOTIDE SEQUENCE</scope>
    <source>
        <strain evidence="1">Rice</strain>
        <tissue evidence="1">Whole body</tissue>
    </source>
</reference>
<dbReference type="AlphaFoldDB" id="A0A2H1WM11"/>
<gene>
    <name evidence="1" type="ORF">SFRICE_018198</name>
</gene>
<dbReference type="EMBL" id="ODYU01009552">
    <property type="protein sequence ID" value="SOQ54058.1"/>
    <property type="molecule type" value="Genomic_DNA"/>
</dbReference>
<proteinExistence type="predicted"/>
<organism evidence="1">
    <name type="scientific">Spodoptera frugiperda</name>
    <name type="common">Fall armyworm</name>
    <dbReference type="NCBI Taxonomy" id="7108"/>
    <lineage>
        <taxon>Eukaryota</taxon>
        <taxon>Metazoa</taxon>
        <taxon>Ecdysozoa</taxon>
        <taxon>Arthropoda</taxon>
        <taxon>Hexapoda</taxon>
        <taxon>Insecta</taxon>
        <taxon>Pterygota</taxon>
        <taxon>Neoptera</taxon>
        <taxon>Endopterygota</taxon>
        <taxon>Lepidoptera</taxon>
        <taxon>Glossata</taxon>
        <taxon>Ditrysia</taxon>
        <taxon>Noctuoidea</taxon>
        <taxon>Noctuidae</taxon>
        <taxon>Amphipyrinae</taxon>
        <taxon>Spodoptera</taxon>
    </lineage>
</organism>
<accession>A0A2H1WM11</accession>